<dbReference type="PROSITE" id="PS50405">
    <property type="entry name" value="GST_CTER"/>
    <property type="match status" value="1"/>
</dbReference>
<organism evidence="9 10">
    <name type="scientific">Calocera cornea HHB12733</name>
    <dbReference type="NCBI Taxonomy" id="1353952"/>
    <lineage>
        <taxon>Eukaryota</taxon>
        <taxon>Fungi</taxon>
        <taxon>Dikarya</taxon>
        <taxon>Basidiomycota</taxon>
        <taxon>Agaricomycotina</taxon>
        <taxon>Dacrymycetes</taxon>
        <taxon>Dacrymycetales</taxon>
        <taxon>Dacrymycetaceae</taxon>
        <taxon>Calocera</taxon>
    </lineage>
</organism>
<dbReference type="FunCoup" id="A0A165H1T5">
    <property type="interactions" value="128"/>
</dbReference>
<dbReference type="FunFam" id="1.20.1050.130:FF:000016">
    <property type="entry name" value="Glutathione S-transferase 1"/>
    <property type="match status" value="1"/>
</dbReference>
<dbReference type="PANTHER" id="PTHR44051">
    <property type="entry name" value="GLUTATHIONE S-TRANSFERASE-RELATED"/>
    <property type="match status" value="1"/>
</dbReference>
<gene>
    <name evidence="9" type="ORF">CALCODRAFT_432063</name>
</gene>
<dbReference type="Gene3D" id="1.20.1050.130">
    <property type="match status" value="1"/>
</dbReference>
<dbReference type="OrthoDB" id="422574at2759"/>
<dbReference type="GO" id="GO:0004364">
    <property type="term" value="F:glutathione transferase activity"/>
    <property type="evidence" value="ECO:0007669"/>
    <property type="project" value="UniProtKB-EC"/>
</dbReference>
<evidence type="ECO:0000256" key="3">
    <source>
        <dbReference type="ARBA" id="ARBA00022679"/>
    </source>
</evidence>
<evidence type="ECO:0000256" key="1">
    <source>
        <dbReference type="ARBA" id="ARBA00007409"/>
    </source>
</evidence>
<dbReference type="EC" id="2.5.1.18" evidence="2"/>
<dbReference type="InterPro" id="IPR040079">
    <property type="entry name" value="Glutathione_S-Trfase"/>
</dbReference>
<name>A0A165H1T5_9BASI</name>
<dbReference type="CDD" id="cd03048">
    <property type="entry name" value="GST_N_Ure2p_like"/>
    <property type="match status" value="1"/>
</dbReference>
<dbReference type="InterPro" id="IPR036249">
    <property type="entry name" value="Thioredoxin-like_sf"/>
</dbReference>
<keyword evidence="10" id="KW-1185">Reference proteome</keyword>
<evidence type="ECO:0000313" key="10">
    <source>
        <dbReference type="Proteomes" id="UP000076842"/>
    </source>
</evidence>
<dbReference type="SFLD" id="SFLDG01151">
    <property type="entry name" value="Main.2:_Nu-like"/>
    <property type="match status" value="1"/>
</dbReference>
<dbReference type="SFLD" id="SFLDG00358">
    <property type="entry name" value="Main_(cytGST)"/>
    <property type="match status" value="1"/>
</dbReference>
<dbReference type="PROSITE" id="PS50404">
    <property type="entry name" value="GST_NTER"/>
    <property type="match status" value="1"/>
</dbReference>
<dbReference type="InterPro" id="IPR004046">
    <property type="entry name" value="GST_C"/>
</dbReference>
<keyword evidence="3 9" id="KW-0808">Transferase</keyword>
<dbReference type="Pfam" id="PF00043">
    <property type="entry name" value="GST_C"/>
    <property type="match status" value="1"/>
</dbReference>
<dbReference type="AlphaFoldDB" id="A0A165H1T5"/>
<evidence type="ECO:0000256" key="5">
    <source>
        <dbReference type="ARBA" id="ARBA00060024"/>
    </source>
</evidence>
<accession>A0A165H1T5</accession>
<evidence type="ECO:0000256" key="2">
    <source>
        <dbReference type="ARBA" id="ARBA00012452"/>
    </source>
</evidence>
<feature type="domain" description="GST C-terminal" evidence="8">
    <location>
        <begin position="95"/>
        <end position="220"/>
    </location>
</feature>
<evidence type="ECO:0000259" key="8">
    <source>
        <dbReference type="PROSITE" id="PS50405"/>
    </source>
</evidence>
<evidence type="ECO:0000313" key="9">
    <source>
        <dbReference type="EMBL" id="KZT58762.1"/>
    </source>
</evidence>
<evidence type="ECO:0000256" key="4">
    <source>
        <dbReference type="ARBA" id="ARBA00047960"/>
    </source>
</evidence>
<dbReference type="STRING" id="1353952.A0A165H1T5"/>
<dbReference type="GO" id="GO:0005634">
    <property type="term" value="C:nucleus"/>
    <property type="evidence" value="ECO:0007669"/>
    <property type="project" value="UniProtKB-ARBA"/>
</dbReference>
<feature type="domain" description="GST N-terminal" evidence="7">
    <location>
        <begin position="5"/>
        <end position="89"/>
    </location>
</feature>
<dbReference type="Proteomes" id="UP000076842">
    <property type="component" value="Unassembled WGS sequence"/>
</dbReference>
<dbReference type="FunFam" id="3.40.30.10:FF:000039">
    <property type="entry name" value="Glutathione S-transferase domain"/>
    <property type="match status" value="1"/>
</dbReference>
<sequence length="220" mass="25274">MSDHKHFTLYTNVEAANGWKVAIVLRELGLTYDSVYLDFTKHEHKSPEYLKLNPNGRIPALIDHENDDFVLWESDAILVYLVERYDTDHKLSAATDAERALQNQWLFFQASGQGPYFGQFFWFSFFHPEKIPSAVERYKKETERVLSVLDSVLSKKEWLVASKPTIADLSFVTWNNGAFATIVGHDAVVDKFPAVYKWHMALCSRPAVKSVTDLRTALQK</sequence>
<dbReference type="InParanoid" id="A0A165H1T5"/>
<dbReference type="Pfam" id="PF02798">
    <property type="entry name" value="GST_N"/>
    <property type="match status" value="1"/>
</dbReference>
<dbReference type="SUPFAM" id="SSF52833">
    <property type="entry name" value="Thioredoxin-like"/>
    <property type="match status" value="1"/>
</dbReference>
<proteinExistence type="inferred from homology"/>
<dbReference type="InterPro" id="IPR036282">
    <property type="entry name" value="Glutathione-S-Trfase_C_sf"/>
</dbReference>
<dbReference type="GO" id="GO:0005737">
    <property type="term" value="C:cytoplasm"/>
    <property type="evidence" value="ECO:0007669"/>
    <property type="project" value="UniProtKB-ARBA"/>
</dbReference>
<dbReference type="PANTHER" id="PTHR44051:SF3">
    <property type="entry name" value="TRANSCRIPTIONAL REGULATOR URE2"/>
    <property type="match status" value="1"/>
</dbReference>
<evidence type="ECO:0000256" key="6">
    <source>
        <dbReference type="RuleBase" id="RU003494"/>
    </source>
</evidence>
<comment type="similarity">
    <text evidence="1 6">Belongs to the GST superfamily.</text>
</comment>
<dbReference type="InterPro" id="IPR004045">
    <property type="entry name" value="Glutathione_S-Trfase_N"/>
</dbReference>
<reference evidence="9 10" key="1">
    <citation type="journal article" date="2016" name="Mol. Biol. Evol.">
        <title>Comparative Genomics of Early-Diverging Mushroom-Forming Fungi Provides Insights into the Origins of Lignocellulose Decay Capabilities.</title>
        <authorList>
            <person name="Nagy L.G."/>
            <person name="Riley R."/>
            <person name="Tritt A."/>
            <person name="Adam C."/>
            <person name="Daum C."/>
            <person name="Floudas D."/>
            <person name="Sun H."/>
            <person name="Yadav J.S."/>
            <person name="Pangilinan J."/>
            <person name="Larsson K.H."/>
            <person name="Matsuura K."/>
            <person name="Barry K."/>
            <person name="Labutti K."/>
            <person name="Kuo R."/>
            <person name="Ohm R.A."/>
            <person name="Bhattacharya S.S."/>
            <person name="Shirouzu T."/>
            <person name="Yoshinaga Y."/>
            <person name="Martin F.M."/>
            <person name="Grigoriev I.V."/>
            <person name="Hibbett D.S."/>
        </authorList>
    </citation>
    <scope>NUCLEOTIDE SEQUENCE [LARGE SCALE GENOMIC DNA]</scope>
    <source>
        <strain evidence="9 10">HHB12733</strain>
    </source>
</reference>
<protein>
    <recommendedName>
        <fullName evidence="2">glutathione transferase</fullName>
        <ecNumber evidence="2">2.5.1.18</ecNumber>
    </recommendedName>
</protein>
<evidence type="ECO:0000259" key="7">
    <source>
        <dbReference type="PROSITE" id="PS50404"/>
    </source>
</evidence>
<dbReference type="EMBL" id="KV423947">
    <property type="protein sequence ID" value="KZT58762.1"/>
    <property type="molecule type" value="Genomic_DNA"/>
</dbReference>
<dbReference type="SUPFAM" id="SSF47616">
    <property type="entry name" value="GST C-terminal domain-like"/>
    <property type="match status" value="1"/>
</dbReference>
<dbReference type="InterPro" id="IPR010987">
    <property type="entry name" value="Glutathione-S-Trfase_C-like"/>
</dbReference>
<comment type="catalytic activity">
    <reaction evidence="4">
        <text>RX + glutathione = an S-substituted glutathione + a halide anion + H(+)</text>
        <dbReference type="Rhea" id="RHEA:16437"/>
        <dbReference type="ChEBI" id="CHEBI:15378"/>
        <dbReference type="ChEBI" id="CHEBI:16042"/>
        <dbReference type="ChEBI" id="CHEBI:17792"/>
        <dbReference type="ChEBI" id="CHEBI:57925"/>
        <dbReference type="ChEBI" id="CHEBI:90779"/>
        <dbReference type="EC" id="2.5.1.18"/>
    </reaction>
</comment>
<dbReference type="SFLD" id="SFLDS00019">
    <property type="entry name" value="Glutathione_Transferase_(cytos"/>
    <property type="match status" value="1"/>
</dbReference>
<comment type="function">
    <text evidence="5">Involved in the oxidative stress response and detoxification.</text>
</comment>